<proteinExistence type="predicted"/>
<sequence length="152" mass="17019">MTGSSNIARRANHVSVLIPRQGQPWPPVNLRSDGESEFIFPSAEMLVTEAELAKYLIQKWCELIREQICSAPLKAAKAGKNLAAVEIAKKADCILCYDPNLRFAFMAISRGCLERHHEHLGASWEDKFLQEFHRRVGRVKLEAVDTTGADDA</sequence>
<name>A0AC58TDQ0_TOBAC</name>
<reference evidence="2" key="2">
    <citation type="submission" date="2025-08" db="UniProtKB">
        <authorList>
            <consortium name="RefSeq"/>
        </authorList>
    </citation>
    <scope>IDENTIFICATION</scope>
    <source>
        <tissue evidence="2">Leaf</tissue>
    </source>
</reference>
<protein>
    <submittedName>
        <fullName evidence="2">Fructokinase-7</fullName>
    </submittedName>
</protein>
<reference evidence="1" key="1">
    <citation type="journal article" date="2014" name="Nat. Commun.">
        <title>The tobacco genome sequence and its comparison with those of tomato and potato.</title>
        <authorList>
            <person name="Sierro N."/>
            <person name="Battey J.N."/>
            <person name="Ouadi S."/>
            <person name="Bakaher N."/>
            <person name="Bovet L."/>
            <person name="Willig A."/>
            <person name="Goepfert S."/>
            <person name="Peitsch M.C."/>
            <person name="Ivanov N.V."/>
        </authorList>
    </citation>
    <scope>NUCLEOTIDE SEQUENCE [LARGE SCALE GENOMIC DNA]</scope>
</reference>
<gene>
    <name evidence="2" type="primary">LOC107821032</name>
</gene>
<evidence type="ECO:0000313" key="1">
    <source>
        <dbReference type="Proteomes" id="UP000790787"/>
    </source>
</evidence>
<keyword evidence="1" id="KW-1185">Reference proteome</keyword>
<dbReference type="Proteomes" id="UP000790787">
    <property type="component" value="Chromosome 19"/>
</dbReference>
<organism evidence="1 2">
    <name type="scientific">Nicotiana tabacum</name>
    <name type="common">Common tobacco</name>
    <dbReference type="NCBI Taxonomy" id="4097"/>
    <lineage>
        <taxon>Eukaryota</taxon>
        <taxon>Viridiplantae</taxon>
        <taxon>Streptophyta</taxon>
        <taxon>Embryophyta</taxon>
        <taxon>Tracheophyta</taxon>
        <taxon>Spermatophyta</taxon>
        <taxon>Magnoliopsida</taxon>
        <taxon>eudicotyledons</taxon>
        <taxon>Gunneridae</taxon>
        <taxon>Pentapetalae</taxon>
        <taxon>asterids</taxon>
        <taxon>lamiids</taxon>
        <taxon>Solanales</taxon>
        <taxon>Solanaceae</taxon>
        <taxon>Nicotianoideae</taxon>
        <taxon>Nicotianeae</taxon>
        <taxon>Nicotiana</taxon>
    </lineage>
</organism>
<accession>A0AC58TDQ0</accession>
<evidence type="ECO:0000313" key="2">
    <source>
        <dbReference type="RefSeq" id="XP_075095342.1"/>
    </source>
</evidence>
<dbReference type="RefSeq" id="XP_075095342.1">
    <property type="nucleotide sequence ID" value="XM_075239241.1"/>
</dbReference>